<sequence>MKQDTIDMTEGSAFVVNSYKSLNGRSHYRGREEFDSLNKKAEEYESSENFEAAKTYIKSAELADSHRMIYFTIAAAYERAANCFLRIHNSRGELYDSIELCLTWGYRCDKELGGTHNAEALYELADTLRAENKISHSCPLMEFVESKYGGNILQVGKELGNVILI</sequence>
<accession>A0A0C2MWJ5</accession>
<name>A0A0C2MWJ5_THEKT</name>
<proteinExistence type="predicted"/>
<comment type="caution">
    <text evidence="1">The sequence shown here is derived from an EMBL/GenBank/DDBJ whole genome shotgun (WGS) entry which is preliminary data.</text>
</comment>
<evidence type="ECO:0000313" key="2">
    <source>
        <dbReference type="Proteomes" id="UP000031668"/>
    </source>
</evidence>
<dbReference type="AlphaFoldDB" id="A0A0C2MWJ5"/>
<evidence type="ECO:0000313" key="1">
    <source>
        <dbReference type="EMBL" id="KII71696.1"/>
    </source>
</evidence>
<protein>
    <submittedName>
        <fullName evidence="1">Uncharacterized protein</fullName>
    </submittedName>
</protein>
<organism evidence="1 2">
    <name type="scientific">Thelohanellus kitauei</name>
    <name type="common">Myxosporean</name>
    <dbReference type="NCBI Taxonomy" id="669202"/>
    <lineage>
        <taxon>Eukaryota</taxon>
        <taxon>Metazoa</taxon>
        <taxon>Cnidaria</taxon>
        <taxon>Myxozoa</taxon>
        <taxon>Myxosporea</taxon>
        <taxon>Bivalvulida</taxon>
        <taxon>Platysporina</taxon>
        <taxon>Myxobolidae</taxon>
        <taxon>Thelohanellus</taxon>
    </lineage>
</organism>
<gene>
    <name evidence="1" type="ORF">RF11_01593</name>
</gene>
<reference evidence="1 2" key="1">
    <citation type="journal article" date="2014" name="Genome Biol. Evol.">
        <title>The genome of the myxosporean Thelohanellus kitauei shows adaptations to nutrient acquisition within its fish host.</title>
        <authorList>
            <person name="Yang Y."/>
            <person name="Xiong J."/>
            <person name="Zhou Z."/>
            <person name="Huo F."/>
            <person name="Miao W."/>
            <person name="Ran C."/>
            <person name="Liu Y."/>
            <person name="Zhang J."/>
            <person name="Feng J."/>
            <person name="Wang M."/>
            <person name="Wang M."/>
            <person name="Wang L."/>
            <person name="Yao B."/>
        </authorList>
    </citation>
    <scope>NUCLEOTIDE SEQUENCE [LARGE SCALE GENOMIC DNA]</scope>
    <source>
        <strain evidence="1">Wuqing</strain>
    </source>
</reference>
<keyword evidence="2" id="KW-1185">Reference proteome</keyword>
<dbReference type="EMBL" id="JWZT01001661">
    <property type="protein sequence ID" value="KII71696.1"/>
    <property type="molecule type" value="Genomic_DNA"/>
</dbReference>
<dbReference type="Proteomes" id="UP000031668">
    <property type="component" value="Unassembled WGS sequence"/>
</dbReference>